<dbReference type="GO" id="GO:0016462">
    <property type="term" value="F:pyrophosphatase activity"/>
    <property type="evidence" value="ECO:0007669"/>
    <property type="project" value="TreeGrafter"/>
</dbReference>
<evidence type="ECO:0000259" key="2">
    <source>
        <dbReference type="Pfam" id="PF02541"/>
    </source>
</evidence>
<dbReference type="Gene3D" id="1.10.3210.10">
    <property type="entry name" value="Hypothetical protein af1432"/>
    <property type="match status" value="1"/>
</dbReference>
<dbReference type="PIRSF" id="PIRSF001267">
    <property type="entry name" value="Pyrophosphatase_GppA_Ppx"/>
    <property type="match status" value="1"/>
</dbReference>
<feature type="domain" description="Ppx/GppA phosphatase C-terminal" evidence="3">
    <location>
        <begin position="303"/>
        <end position="476"/>
    </location>
</feature>
<dbReference type="Gene3D" id="3.30.420.150">
    <property type="entry name" value="Exopolyphosphatase. Domain 2"/>
    <property type="match status" value="1"/>
</dbReference>
<dbReference type="InterPro" id="IPR003695">
    <property type="entry name" value="Ppx_GppA_N"/>
</dbReference>
<dbReference type="STRING" id="1317117.ATO7_05960"/>
<gene>
    <name evidence="4" type="ORF">ATO7_05960</name>
</gene>
<feature type="domain" description="Ppx/GppA phosphatase N-terminal" evidence="2">
    <location>
        <begin position="15"/>
        <end position="296"/>
    </location>
</feature>
<dbReference type="PANTHER" id="PTHR30005">
    <property type="entry name" value="EXOPOLYPHOSPHATASE"/>
    <property type="match status" value="1"/>
</dbReference>
<keyword evidence="1" id="KW-0378">Hydrolase</keyword>
<dbReference type="Gene3D" id="3.30.420.40">
    <property type="match status" value="1"/>
</dbReference>
<dbReference type="FunFam" id="3.30.420.40:FF:000023">
    <property type="entry name" value="Guanosine-5'-triphosphate,3'-diphosphate pyrophosphatase"/>
    <property type="match status" value="1"/>
</dbReference>
<dbReference type="InterPro" id="IPR030673">
    <property type="entry name" value="PyroPPase_GppA_Ppx"/>
</dbReference>
<evidence type="ECO:0000259" key="3">
    <source>
        <dbReference type="Pfam" id="PF21447"/>
    </source>
</evidence>
<dbReference type="SUPFAM" id="SSF109604">
    <property type="entry name" value="HD-domain/PDEase-like"/>
    <property type="match status" value="1"/>
</dbReference>
<dbReference type="PANTHER" id="PTHR30005:SF0">
    <property type="entry name" value="RETROGRADE REGULATION PROTEIN 2"/>
    <property type="match status" value="1"/>
</dbReference>
<dbReference type="AlphaFoldDB" id="A0A1Y1SJD7"/>
<dbReference type="InterPro" id="IPR043129">
    <property type="entry name" value="ATPase_NBD"/>
</dbReference>
<organism evidence="4 5">
    <name type="scientific">Oceanococcus atlanticus</name>
    <dbReference type="NCBI Taxonomy" id="1317117"/>
    <lineage>
        <taxon>Bacteria</taxon>
        <taxon>Pseudomonadati</taxon>
        <taxon>Pseudomonadota</taxon>
        <taxon>Gammaproteobacteria</taxon>
        <taxon>Chromatiales</taxon>
        <taxon>Oceanococcaceae</taxon>
        <taxon>Oceanococcus</taxon>
    </lineage>
</organism>
<dbReference type="Pfam" id="PF02541">
    <property type="entry name" value="Ppx-GppA"/>
    <property type="match status" value="1"/>
</dbReference>
<protein>
    <submittedName>
        <fullName evidence="4">Exopolyphosphatase</fullName>
    </submittedName>
</protein>
<dbReference type="CDD" id="cd24053">
    <property type="entry name" value="ASKHA_NBD_EcPPX-GppA-like"/>
    <property type="match status" value="1"/>
</dbReference>
<dbReference type="InterPro" id="IPR050273">
    <property type="entry name" value="GppA/Ppx_hydrolase"/>
</dbReference>
<dbReference type="Pfam" id="PF21447">
    <property type="entry name" value="Ppx-GppA_III"/>
    <property type="match status" value="1"/>
</dbReference>
<dbReference type="EMBL" id="AQQV01000001">
    <property type="protein sequence ID" value="ORE89401.1"/>
    <property type="molecule type" value="Genomic_DNA"/>
</dbReference>
<proteinExistence type="predicted"/>
<dbReference type="InterPro" id="IPR048950">
    <property type="entry name" value="Ppx_GppA_C"/>
</dbReference>
<evidence type="ECO:0000256" key="1">
    <source>
        <dbReference type="ARBA" id="ARBA00022801"/>
    </source>
</evidence>
<dbReference type="SUPFAM" id="SSF53067">
    <property type="entry name" value="Actin-like ATPase domain"/>
    <property type="match status" value="2"/>
</dbReference>
<comment type="caution">
    <text evidence="4">The sequence shown here is derived from an EMBL/GenBank/DDBJ whole genome shotgun (WGS) entry which is preliminary data.</text>
</comment>
<keyword evidence="5" id="KW-1185">Reference proteome</keyword>
<reference evidence="4 5" key="1">
    <citation type="submission" date="2013-04" db="EMBL/GenBank/DDBJ databases">
        <title>Oceanococcus atlanticus 22II-S10r2 Genome Sequencing.</title>
        <authorList>
            <person name="Lai Q."/>
            <person name="Li G."/>
            <person name="Shao Z."/>
        </authorList>
    </citation>
    <scope>NUCLEOTIDE SEQUENCE [LARGE SCALE GENOMIC DNA]</scope>
    <source>
        <strain evidence="4 5">22II-S10r2</strain>
    </source>
</reference>
<evidence type="ECO:0000313" key="5">
    <source>
        <dbReference type="Proteomes" id="UP000192342"/>
    </source>
</evidence>
<dbReference type="Proteomes" id="UP000192342">
    <property type="component" value="Unassembled WGS sequence"/>
</dbReference>
<sequence>MAAVDLGSNSFHMLVARAGESGLQVIDRLREPVRLAEGLTADKTLSADAEARALDCLERFGQRLKDIPAHRVRIVGTNTLRRLRRARHFIAQAEACLGHRVEVIAGVEEARLIYGGVTHGLPANGSRRLVVDIGGGSTELIIGADDGPMLMRSVHMGCVSWTQQFFATGDLSRKSLRRARLQASAALKYLVRDYREAGWDVALGASGSIRSIWRVGAAMGLGEHHVTRGSIEAIEQAVSDCGSIAALDLPGLREDRKPVFAGSLSVLAGVFDSLEIDSMEVSDRALREGVIYDLLGRLSDQDVRDRSTTALAGRFKLDVAQAQRVEQFAAALFDQVAPSWGLDDDEYRHFLCWAAQLHEVGMAISYAGYHKHSAYVLAQVDLHGFSRTDQQILAAIVRGHRGKWSDDGFKSLPKGWRKAAQRLAVLLRVAVILNRGRNLTEPPAVEARAGKSALKLRWPTGWLEQHALTRTDLEQDAQRLRACKFTLEFT</sequence>
<evidence type="ECO:0000313" key="4">
    <source>
        <dbReference type="EMBL" id="ORE89401.1"/>
    </source>
</evidence>
<accession>A0A1Y1SJD7</accession>
<name>A0A1Y1SJD7_9GAMM</name>